<protein>
    <recommendedName>
        <fullName evidence="1">Reverse transcriptase domain-containing protein</fullName>
    </recommendedName>
</protein>
<dbReference type="PROSITE" id="PS50878">
    <property type="entry name" value="RT_POL"/>
    <property type="match status" value="1"/>
</dbReference>
<evidence type="ECO:0000313" key="2">
    <source>
        <dbReference type="Ensembl" id="ENSOTSP00005147391.1"/>
    </source>
</evidence>
<dbReference type="Proteomes" id="UP000694402">
    <property type="component" value="Unassembled WGS sequence"/>
</dbReference>
<evidence type="ECO:0000259" key="1">
    <source>
        <dbReference type="PROSITE" id="PS50878"/>
    </source>
</evidence>
<reference evidence="2" key="2">
    <citation type="submission" date="2025-08" db="UniProtKB">
        <authorList>
            <consortium name="Ensembl"/>
        </authorList>
    </citation>
    <scope>IDENTIFICATION</scope>
</reference>
<dbReference type="GeneTree" id="ENSGT01020000230367"/>
<feature type="domain" description="Reverse transcriptase" evidence="1">
    <location>
        <begin position="1"/>
        <end position="126"/>
    </location>
</feature>
<sequence>MVRVGRNTSATLIHNTGAPQGCMLSPLLYSLFTHECMARHDFNTIIKFADDTTVVGLITDKDETAYREEVRDLAGWCQNNNLSLNVTKTNEIIADYRKRKTEHAPILHDRSVVEQVESFKFLGIHINNKLEWSKHTKTVVKRTRQSLFPLRKLKRFGMGPEILKRFSSCNIESIQTGCITAWYGNCSASDRKALQRVVRTAQHITGAKLPAIQDLYTRQCQRKALKMVKDPSHPSHRLFSLLPHGKRYRSAKSRTKRLLNSFLPPSHKTPEQIIKWLPGLKNVMSLLSL</sequence>
<name>A0AAZ3S0Y5_ONCTS</name>
<dbReference type="PANTHER" id="PTHR33332">
    <property type="entry name" value="REVERSE TRANSCRIPTASE DOMAIN-CONTAINING PROTEIN"/>
    <property type="match status" value="1"/>
</dbReference>
<dbReference type="Pfam" id="PF00078">
    <property type="entry name" value="RVT_1"/>
    <property type="match status" value="1"/>
</dbReference>
<reference evidence="3" key="1">
    <citation type="journal article" date="2018" name="PLoS ONE">
        <title>Chinook salmon (Oncorhynchus tshawytscha) genome and transcriptome.</title>
        <authorList>
            <person name="Christensen K.A."/>
            <person name="Leong J.S."/>
            <person name="Sakhrani D."/>
            <person name="Biagi C.A."/>
            <person name="Minkley D.R."/>
            <person name="Withler R.E."/>
            <person name="Rondeau E.B."/>
            <person name="Koop B.F."/>
            <person name="Devlin R.H."/>
        </authorList>
    </citation>
    <scope>NUCLEOTIDE SEQUENCE [LARGE SCALE GENOMIC DNA]</scope>
</reference>
<dbReference type="Ensembl" id="ENSOTST00005196454.1">
    <property type="protein sequence ID" value="ENSOTSP00005147391.1"/>
    <property type="gene ID" value="ENSOTSG00005067409.1"/>
</dbReference>
<proteinExistence type="predicted"/>
<accession>A0AAZ3S0Y5</accession>
<dbReference type="SUPFAM" id="SSF56672">
    <property type="entry name" value="DNA/RNA polymerases"/>
    <property type="match status" value="1"/>
</dbReference>
<dbReference type="InterPro" id="IPR000477">
    <property type="entry name" value="RT_dom"/>
</dbReference>
<keyword evidence="3" id="KW-1185">Reference proteome</keyword>
<dbReference type="AlphaFoldDB" id="A0AAZ3S0Y5"/>
<dbReference type="InterPro" id="IPR043502">
    <property type="entry name" value="DNA/RNA_pol_sf"/>
</dbReference>
<reference evidence="2" key="3">
    <citation type="submission" date="2025-09" db="UniProtKB">
        <authorList>
            <consortium name="Ensembl"/>
        </authorList>
    </citation>
    <scope>IDENTIFICATION</scope>
</reference>
<organism evidence="2 3">
    <name type="scientific">Oncorhynchus tshawytscha</name>
    <name type="common">Chinook salmon</name>
    <name type="synonym">Salmo tshawytscha</name>
    <dbReference type="NCBI Taxonomy" id="74940"/>
    <lineage>
        <taxon>Eukaryota</taxon>
        <taxon>Metazoa</taxon>
        <taxon>Chordata</taxon>
        <taxon>Craniata</taxon>
        <taxon>Vertebrata</taxon>
        <taxon>Euteleostomi</taxon>
        <taxon>Actinopterygii</taxon>
        <taxon>Neopterygii</taxon>
        <taxon>Teleostei</taxon>
        <taxon>Protacanthopterygii</taxon>
        <taxon>Salmoniformes</taxon>
        <taxon>Salmonidae</taxon>
        <taxon>Salmoninae</taxon>
        <taxon>Oncorhynchus</taxon>
    </lineage>
</organism>
<evidence type="ECO:0000313" key="3">
    <source>
        <dbReference type="Proteomes" id="UP000694402"/>
    </source>
</evidence>